<accession>A0A4R1BJI2</accession>
<dbReference type="GO" id="GO:0005524">
    <property type="term" value="F:ATP binding"/>
    <property type="evidence" value="ECO:0007669"/>
    <property type="project" value="InterPro"/>
</dbReference>
<dbReference type="SUPFAM" id="SSF52540">
    <property type="entry name" value="P-loop containing nucleoside triphosphate hydrolases"/>
    <property type="match status" value="2"/>
</dbReference>
<dbReference type="OrthoDB" id="9760715at2"/>
<dbReference type="CDD" id="cd18793">
    <property type="entry name" value="SF2_C_SNF"/>
    <property type="match status" value="1"/>
</dbReference>
<dbReference type="GO" id="GO:0004386">
    <property type="term" value="F:helicase activity"/>
    <property type="evidence" value="ECO:0007669"/>
    <property type="project" value="UniProtKB-KW"/>
</dbReference>
<dbReference type="PROSITE" id="PS51194">
    <property type="entry name" value="HELICASE_CTER"/>
    <property type="match status" value="1"/>
</dbReference>
<evidence type="ECO:0000313" key="4">
    <source>
        <dbReference type="EMBL" id="TCJ17490.1"/>
    </source>
</evidence>
<gene>
    <name evidence="4" type="ORF">EPD60_04680</name>
</gene>
<dbReference type="InterPro" id="IPR049730">
    <property type="entry name" value="SNF2/RAD54-like_C"/>
</dbReference>
<dbReference type="SMART" id="SM00487">
    <property type="entry name" value="DEXDc"/>
    <property type="match status" value="1"/>
</dbReference>
<feature type="domain" description="Helicase C-terminal" evidence="3">
    <location>
        <begin position="790"/>
        <end position="941"/>
    </location>
</feature>
<keyword evidence="5" id="KW-1185">Reference proteome</keyword>
<proteinExistence type="predicted"/>
<keyword evidence="4" id="KW-0347">Helicase</keyword>
<feature type="domain" description="Helicase ATP-binding" evidence="2">
    <location>
        <begin position="503"/>
        <end position="659"/>
    </location>
</feature>
<dbReference type="Pfam" id="PF00271">
    <property type="entry name" value="Helicase_C"/>
    <property type="match status" value="1"/>
</dbReference>
<organism evidence="4 5">
    <name type="scientific">Flaviaesturariibacter flavus</name>
    <dbReference type="NCBI Taxonomy" id="2502780"/>
    <lineage>
        <taxon>Bacteria</taxon>
        <taxon>Pseudomonadati</taxon>
        <taxon>Bacteroidota</taxon>
        <taxon>Chitinophagia</taxon>
        <taxon>Chitinophagales</taxon>
        <taxon>Chitinophagaceae</taxon>
        <taxon>Flaviaestuariibacter</taxon>
    </lineage>
</organism>
<dbReference type="AlphaFoldDB" id="A0A4R1BJI2"/>
<evidence type="ECO:0000259" key="2">
    <source>
        <dbReference type="PROSITE" id="PS51192"/>
    </source>
</evidence>
<dbReference type="InterPro" id="IPR000330">
    <property type="entry name" value="SNF2_N"/>
</dbReference>
<sequence length="950" mass="108025">MQNTKATSLIYVLRLETRRPGLTTPALELMSFDPAKKLYGIPEKITTRAIKQHFGTAPVAVQQALTAFSEEALKAKREELAKKHKAGRNSQTLAAFTTAAMQRYGQECFAALREQAPALRLMHAVPLEGSRVRLQSFRFLTEQPRLSFVVEREGAALALRTLVDLGGGPEPLEQFLRHHFLLERNNEYALLAQRDYATLLWLHKTCPGTWEGDPLQFSEQVLDLLDKQYSVNRNNCFEENIIECVPENRVYLSEMMNKYLVFTPAWNYEGIELDGVGKTEERRKAGGREWLIRRHRETENAFVEELRALHPNFANQLNGYFHLDFKDAQHKGWFLNAFYKLLDRDVAVLGLSMLQHFRCSEHKPVTETELLSAPDDPQIRVRFSLRFGAEAVALPALQKAIFSGQRIVLLRDGAMGVLPAEWFDTWATLIRHARIEKDVFTVPRWLALAGDEGESSVLKPVINTGWWTRWQQWQKSEDAQVPLPSLLQARLRPYQQKGFEWLLLLRDAGASGLLSDDMGLGKTVQTIAFICRLLEETPGGQHLIICPASLVYNWKQEWEQFAPSVRVGLFQREGSDADAAPPQVLIATYHLVRNHAAVLEQTMFDSIILDESHQIKNPAAQITRAVCGLQGRFRAALSGTPVMNNTFDLYAQLHFLLPGMFGSREFFRQQYADAIDRNGDAEKIAALRRLTAPFILRRTKNQVATDLPAKTEQVLWCSMGTDQRMAYESVKEKIRSNVLLEIEQRGLEQGKMSVLAGITRLKQLCCSAELVRDEDVFTQDSVKTNVLLEELEQLVTDHKVLLFSQYTGMLDLLGDALQKARIPFLRLDGSTPAEARQGLCNRFNDEASPERVFLLSLKAGNAGLNLMAADYVFLFDIWWNASVEQQAIDRTHRIGQTRPVFAYRLICKDTIEEKILQLQQRKSHLSSELIQAEEGFVKSLTLEDVKFLLD</sequence>
<evidence type="ECO:0000256" key="1">
    <source>
        <dbReference type="ARBA" id="ARBA00022801"/>
    </source>
</evidence>
<dbReference type="EMBL" id="SJZI01000008">
    <property type="protein sequence ID" value="TCJ17490.1"/>
    <property type="molecule type" value="Genomic_DNA"/>
</dbReference>
<dbReference type="PANTHER" id="PTHR10799">
    <property type="entry name" value="SNF2/RAD54 HELICASE FAMILY"/>
    <property type="match status" value="1"/>
</dbReference>
<evidence type="ECO:0000259" key="3">
    <source>
        <dbReference type="PROSITE" id="PS51194"/>
    </source>
</evidence>
<dbReference type="PROSITE" id="PS51192">
    <property type="entry name" value="HELICASE_ATP_BIND_1"/>
    <property type="match status" value="1"/>
</dbReference>
<dbReference type="InterPro" id="IPR014001">
    <property type="entry name" value="Helicase_ATP-bd"/>
</dbReference>
<dbReference type="Gene3D" id="3.40.50.10810">
    <property type="entry name" value="Tandem AAA-ATPase domain"/>
    <property type="match status" value="1"/>
</dbReference>
<dbReference type="Gene3D" id="3.40.50.300">
    <property type="entry name" value="P-loop containing nucleotide triphosphate hydrolases"/>
    <property type="match status" value="1"/>
</dbReference>
<dbReference type="SMART" id="SM00490">
    <property type="entry name" value="HELICc"/>
    <property type="match status" value="1"/>
</dbReference>
<evidence type="ECO:0000313" key="5">
    <source>
        <dbReference type="Proteomes" id="UP000295334"/>
    </source>
</evidence>
<protein>
    <submittedName>
        <fullName evidence="4">DEAD/DEAH box helicase</fullName>
    </submittedName>
</protein>
<comment type="caution">
    <text evidence="4">The sequence shown here is derived from an EMBL/GenBank/DDBJ whole genome shotgun (WGS) entry which is preliminary data.</text>
</comment>
<keyword evidence="4" id="KW-0547">Nucleotide-binding</keyword>
<keyword evidence="4" id="KW-0067">ATP-binding</keyword>
<dbReference type="InterPro" id="IPR027417">
    <property type="entry name" value="P-loop_NTPase"/>
</dbReference>
<dbReference type="Pfam" id="PF00176">
    <property type="entry name" value="SNF2-rel_dom"/>
    <property type="match status" value="1"/>
</dbReference>
<dbReference type="RefSeq" id="WP_131447347.1">
    <property type="nucleotide sequence ID" value="NZ_SJZI01000008.1"/>
</dbReference>
<dbReference type="InterPro" id="IPR038718">
    <property type="entry name" value="SNF2-like_sf"/>
</dbReference>
<dbReference type="Proteomes" id="UP000295334">
    <property type="component" value="Unassembled WGS sequence"/>
</dbReference>
<keyword evidence="1" id="KW-0378">Hydrolase</keyword>
<reference evidence="4 5" key="1">
    <citation type="submission" date="2019-03" db="EMBL/GenBank/DDBJ databases">
        <authorList>
            <person name="Kim M.K.M."/>
        </authorList>
    </citation>
    <scope>NUCLEOTIDE SEQUENCE [LARGE SCALE GENOMIC DNA]</scope>
    <source>
        <strain evidence="4 5">17J68-12</strain>
    </source>
</reference>
<dbReference type="InterPro" id="IPR001650">
    <property type="entry name" value="Helicase_C-like"/>
</dbReference>
<name>A0A4R1BJI2_9BACT</name>
<dbReference type="GO" id="GO:0016787">
    <property type="term" value="F:hydrolase activity"/>
    <property type="evidence" value="ECO:0007669"/>
    <property type="project" value="UniProtKB-KW"/>
</dbReference>